<evidence type="ECO:0000313" key="3">
    <source>
        <dbReference type="RefSeq" id="XP_011090637.1"/>
    </source>
</evidence>
<sequence length="507" mass="57397">MDIANFTVHKVLVDNGRSADIILKEVLIKMGLDNANLNPIKAPLIGFGGSKVDSLGTIKLPISIGDEPKKKTLMVKFLVVDTPFAYKVSLGRPGLNTFRAIVSTYHLKMKFPTPNGVGEVACDQAEARRCYNLSLRKDMTERKRKFIDSHVNGQEERIEPIDEHQEIELVQGNPTKTTKIGSRMEKRLETMMITFLRDSADMFAWSPSDFKGIDPEVIVDKLNVDPTMRPVQQRKRMFERLAFECGSRAKVIWKWKMCTDFTDLDKACPKDPYLLPRIDQLVDSTAGYELFSMMDAYQGYHQIFMAKEDRSKTSFVTEQGATYQRLVNRMFKDQIGMTMEVYVDDMLVKSQRPESHLQHLEATFAVMRTYGMKLNPTKCTFGVDVGKLLGYMVSSRGIEAILQLKSPTSIKDVQKLTDFKWTEECEHAFNELKDYLRSPPLLKNPRAGDILYLYLVVSENAIETWMLHVDGSSKARNGGAGVLIQGLKGVEIEVAARLSFSATNNKA</sequence>
<dbReference type="InterPro" id="IPR043502">
    <property type="entry name" value="DNA/RNA_pol_sf"/>
</dbReference>
<feature type="domain" description="Reverse transcriptase" evidence="1">
    <location>
        <begin position="321"/>
        <end position="392"/>
    </location>
</feature>
<dbReference type="InterPro" id="IPR043128">
    <property type="entry name" value="Rev_trsase/Diguanyl_cyclase"/>
</dbReference>
<organism evidence="2 3">
    <name type="scientific">Sesamum indicum</name>
    <name type="common">Oriental sesame</name>
    <name type="synonym">Sesamum orientale</name>
    <dbReference type="NCBI Taxonomy" id="4182"/>
    <lineage>
        <taxon>Eukaryota</taxon>
        <taxon>Viridiplantae</taxon>
        <taxon>Streptophyta</taxon>
        <taxon>Embryophyta</taxon>
        <taxon>Tracheophyta</taxon>
        <taxon>Spermatophyta</taxon>
        <taxon>Magnoliopsida</taxon>
        <taxon>eudicotyledons</taxon>
        <taxon>Gunneridae</taxon>
        <taxon>Pentapetalae</taxon>
        <taxon>asterids</taxon>
        <taxon>lamiids</taxon>
        <taxon>Lamiales</taxon>
        <taxon>Pedaliaceae</taxon>
        <taxon>Sesamum</taxon>
    </lineage>
</organism>
<dbReference type="Pfam" id="PF00078">
    <property type="entry name" value="RVT_1"/>
    <property type="match status" value="1"/>
</dbReference>
<dbReference type="GeneID" id="105171278"/>
<dbReference type="CDD" id="cd00303">
    <property type="entry name" value="retropepsin_like"/>
    <property type="match status" value="1"/>
</dbReference>
<dbReference type="FunFam" id="3.30.70.270:FF:000003">
    <property type="entry name" value="Transposon Ty3-G Gag-Pol polyprotein"/>
    <property type="match status" value="1"/>
</dbReference>
<dbReference type="InterPro" id="IPR000477">
    <property type="entry name" value="RT_dom"/>
</dbReference>
<protein>
    <submittedName>
        <fullName evidence="3">Uncharacterized protein LOC105171278</fullName>
    </submittedName>
</protein>
<evidence type="ECO:0000259" key="1">
    <source>
        <dbReference type="Pfam" id="PF00078"/>
    </source>
</evidence>
<dbReference type="Gene3D" id="2.40.70.10">
    <property type="entry name" value="Acid Proteases"/>
    <property type="match status" value="1"/>
</dbReference>
<dbReference type="KEGG" id="sind:105171278"/>
<dbReference type="CDD" id="cd01647">
    <property type="entry name" value="RT_LTR"/>
    <property type="match status" value="1"/>
</dbReference>
<dbReference type="PANTHER" id="PTHR24559:SF431">
    <property type="entry name" value="RNA-DIRECTED DNA POLYMERASE HOMOLOG"/>
    <property type="match status" value="1"/>
</dbReference>
<dbReference type="AlphaFoldDB" id="A0A6I9TWS8"/>
<dbReference type="Proteomes" id="UP000504604">
    <property type="component" value="Linkage group LG9"/>
</dbReference>
<reference evidence="3" key="1">
    <citation type="submission" date="2025-08" db="UniProtKB">
        <authorList>
            <consortium name="RefSeq"/>
        </authorList>
    </citation>
    <scope>IDENTIFICATION</scope>
</reference>
<dbReference type="InterPro" id="IPR053134">
    <property type="entry name" value="RNA-dir_DNA_polymerase"/>
</dbReference>
<dbReference type="RefSeq" id="XP_011090637.1">
    <property type="nucleotide sequence ID" value="XM_011092335.1"/>
</dbReference>
<dbReference type="InterPro" id="IPR021109">
    <property type="entry name" value="Peptidase_aspartic_dom_sf"/>
</dbReference>
<proteinExistence type="predicted"/>
<dbReference type="PANTHER" id="PTHR24559">
    <property type="entry name" value="TRANSPOSON TY3-I GAG-POL POLYPROTEIN"/>
    <property type="match status" value="1"/>
</dbReference>
<dbReference type="InParanoid" id="A0A6I9TWS8"/>
<keyword evidence="2" id="KW-1185">Reference proteome</keyword>
<dbReference type="OrthoDB" id="1928766at2759"/>
<gene>
    <name evidence="3" type="primary">LOC105171278</name>
</gene>
<dbReference type="SUPFAM" id="SSF56672">
    <property type="entry name" value="DNA/RNA polymerases"/>
    <property type="match status" value="1"/>
</dbReference>
<dbReference type="Gene3D" id="3.30.70.270">
    <property type="match status" value="2"/>
</dbReference>
<accession>A0A6I9TWS8</accession>
<evidence type="ECO:0000313" key="2">
    <source>
        <dbReference type="Proteomes" id="UP000504604"/>
    </source>
</evidence>
<name>A0A6I9TWS8_SESIN</name>